<comment type="caution">
    <text evidence="9">The sequence shown here is derived from an EMBL/GenBank/DDBJ whole genome shotgun (WGS) entry which is preliminary data.</text>
</comment>
<feature type="transmembrane region" description="Helical" evidence="7">
    <location>
        <begin position="70"/>
        <end position="87"/>
    </location>
</feature>
<name>A0A2T0YJJ1_9MICC</name>
<evidence type="ECO:0000256" key="2">
    <source>
        <dbReference type="ARBA" id="ARBA00022475"/>
    </source>
</evidence>
<organism evidence="9 10">
    <name type="scientific">Nesterenkonia sandarakina</name>
    <dbReference type="NCBI Taxonomy" id="272918"/>
    <lineage>
        <taxon>Bacteria</taxon>
        <taxon>Bacillati</taxon>
        <taxon>Actinomycetota</taxon>
        <taxon>Actinomycetes</taxon>
        <taxon>Micrococcales</taxon>
        <taxon>Micrococcaceae</taxon>
        <taxon>Nesterenkonia</taxon>
    </lineage>
</organism>
<evidence type="ECO:0000256" key="4">
    <source>
        <dbReference type="ARBA" id="ARBA00022989"/>
    </source>
</evidence>
<dbReference type="Pfam" id="PF13396">
    <property type="entry name" value="PLDc_N"/>
    <property type="match status" value="1"/>
</dbReference>
<dbReference type="Proteomes" id="UP000238217">
    <property type="component" value="Unassembled WGS sequence"/>
</dbReference>
<evidence type="ECO:0000313" key="9">
    <source>
        <dbReference type="EMBL" id="PRZ15209.1"/>
    </source>
</evidence>
<keyword evidence="4 7" id="KW-1133">Transmembrane helix</keyword>
<accession>A0A2T0YJJ1</accession>
<dbReference type="AlphaFoldDB" id="A0A2T0YJJ1"/>
<reference evidence="9 10" key="1">
    <citation type="submission" date="2018-03" db="EMBL/GenBank/DDBJ databases">
        <title>Comparative analysis of microorganisms from saline springs in Andes Mountain Range, Colombia.</title>
        <authorList>
            <person name="Rubin E."/>
        </authorList>
    </citation>
    <scope>NUCLEOTIDE SEQUENCE [LARGE SCALE GENOMIC DNA]</scope>
    <source>
        <strain evidence="9 10">CG 35</strain>
    </source>
</reference>
<comment type="subcellular location">
    <subcellularLocation>
        <location evidence="1">Cell membrane</location>
        <topology evidence="1">Multi-pass membrane protein</topology>
    </subcellularLocation>
</comment>
<dbReference type="RefSeq" id="WP_106123125.1">
    <property type="nucleotide sequence ID" value="NZ_PVTY01000009.1"/>
</dbReference>
<protein>
    <submittedName>
        <fullName evidence="9">Phospholipase D-like protein</fullName>
    </submittedName>
</protein>
<feature type="region of interest" description="Disordered" evidence="6">
    <location>
        <begin position="1"/>
        <end position="33"/>
    </location>
</feature>
<evidence type="ECO:0000256" key="3">
    <source>
        <dbReference type="ARBA" id="ARBA00022692"/>
    </source>
</evidence>
<proteinExistence type="predicted"/>
<dbReference type="InterPro" id="IPR027379">
    <property type="entry name" value="CLS_N"/>
</dbReference>
<keyword evidence="3 7" id="KW-0812">Transmembrane</keyword>
<keyword evidence="2" id="KW-1003">Cell membrane</keyword>
<dbReference type="EMBL" id="PVTY01000009">
    <property type="protein sequence ID" value="PRZ15209.1"/>
    <property type="molecule type" value="Genomic_DNA"/>
</dbReference>
<dbReference type="OrthoDB" id="5125307at2"/>
<dbReference type="GO" id="GO:0005886">
    <property type="term" value="C:plasma membrane"/>
    <property type="evidence" value="ECO:0007669"/>
    <property type="project" value="UniProtKB-SubCell"/>
</dbReference>
<evidence type="ECO:0000256" key="7">
    <source>
        <dbReference type="SAM" id="Phobius"/>
    </source>
</evidence>
<evidence type="ECO:0000256" key="5">
    <source>
        <dbReference type="ARBA" id="ARBA00023136"/>
    </source>
</evidence>
<keyword evidence="5 7" id="KW-0472">Membrane</keyword>
<evidence type="ECO:0000256" key="6">
    <source>
        <dbReference type="SAM" id="MobiDB-lite"/>
    </source>
</evidence>
<sequence>MKQKTVLKKHAGKSRKKHAGRSPKKQWKDMGPGRRAGTMVFSLVQVSLAVAAWIDLARRPADQVRGKKGIWAGVIAVNYIGPIAYFLKGRQTA</sequence>
<feature type="compositionally biased region" description="Basic residues" evidence="6">
    <location>
        <begin position="1"/>
        <end position="25"/>
    </location>
</feature>
<keyword evidence="10" id="KW-1185">Reference proteome</keyword>
<evidence type="ECO:0000256" key="1">
    <source>
        <dbReference type="ARBA" id="ARBA00004651"/>
    </source>
</evidence>
<feature type="domain" description="Cardiolipin synthase N-terminal" evidence="8">
    <location>
        <begin position="48"/>
        <end position="90"/>
    </location>
</feature>
<evidence type="ECO:0000313" key="10">
    <source>
        <dbReference type="Proteomes" id="UP000238217"/>
    </source>
</evidence>
<evidence type="ECO:0000259" key="8">
    <source>
        <dbReference type="Pfam" id="PF13396"/>
    </source>
</evidence>
<gene>
    <name evidence="9" type="ORF">BCL67_109130</name>
</gene>